<protein>
    <recommendedName>
        <fullName evidence="3">Small ribosomal subunit protein uS15</fullName>
    </recommendedName>
</protein>
<dbReference type="GO" id="GO:0003735">
    <property type="term" value="F:structural constituent of ribosome"/>
    <property type="evidence" value="ECO:0007669"/>
    <property type="project" value="InterPro"/>
</dbReference>
<keyword evidence="3 5" id="KW-0694">RNA-binding</keyword>
<dbReference type="Gene3D" id="1.10.287.10">
    <property type="entry name" value="S15/NS1, RNA-binding"/>
    <property type="match status" value="1"/>
</dbReference>
<dbReference type="KEGG" id="vbl:L21SP4_01652"/>
<sequence>MDQSVKEQVKSDYRQHDRDTGSVEVQTAIQTRRITELTEHLKKHKQDHSSRRGLIMLVNKRRKLLDYLARKDEGRYRELIQRLGLRR</sequence>
<feature type="compositionally biased region" description="Basic and acidic residues" evidence="6">
    <location>
        <begin position="1"/>
        <end position="21"/>
    </location>
</feature>
<dbReference type="Gene3D" id="6.10.250.3130">
    <property type="match status" value="1"/>
</dbReference>
<dbReference type="SMART" id="SM01387">
    <property type="entry name" value="Ribosomal_S15"/>
    <property type="match status" value="1"/>
</dbReference>
<evidence type="ECO:0000256" key="3">
    <source>
        <dbReference type="HAMAP-Rule" id="MF_01343"/>
    </source>
</evidence>
<evidence type="ECO:0000256" key="4">
    <source>
        <dbReference type="RuleBase" id="RU003919"/>
    </source>
</evidence>
<dbReference type="Proteomes" id="UP000035268">
    <property type="component" value="Chromosome"/>
</dbReference>
<proteinExistence type="inferred from homology"/>
<comment type="function">
    <text evidence="3 5">One of the primary rRNA binding proteins, it binds directly to 16S rRNA where it helps nucleate assembly of the platform of the 30S subunit by binding and bridging several RNA helices of the 16S rRNA.</text>
</comment>
<evidence type="ECO:0000256" key="6">
    <source>
        <dbReference type="SAM" id="MobiDB-lite"/>
    </source>
</evidence>
<comment type="similarity">
    <text evidence="3 4">Belongs to the universal ribosomal protein uS15 family.</text>
</comment>
<evidence type="ECO:0000256" key="1">
    <source>
        <dbReference type="ARBA" id="ARBA00022980"/>
    </source>
</evidence>
<dbReference type="InterPro" id="IPR000589">
    <property type="entry name" value="Ribosomal_uS15"/>
</dbReference>
<comment type="subunit">
    <text evidence="3">Part of the 30S ribosomal subunit. Forms a bridge to the 50S subunit in the 70S ribosome, contacting the 23S rRNA.</text>
</comment>
<keyword evidence="1 3" id="KW-0689">Ribosomal protein</keyword>
<reference evidence="8" key="1">
    <citation type="submission" date="2015-02" db="EMBL/GenBank/DDBJ databases">
        <title>Description and complete genome sequence of the first cultured representative of the subdivision 5 of the Verrucomicrobia phylum.</title>
        <authorList>
            <person name="Spring S."/>
            <person name="Bunk B."/>
            <person name="Sproer C."/>
            <person name="Klenk H.-P."/>
        </authorList>
    </citation>
    <scope>NUCLEOTIDE SEQUENCE [LARGE SCALE GENOMIC DNA]</scope>
    <source>
        <strain evidence="8">L21-Fru-AB</strain>
    </source>
</reference>
<dbReference type="SUPFAM" id="SSF47060">
    <property type="entry name" value="S15/NS1 RNA-binding domain"/>
    <property type="match status" value="1"/>
</dbReference>
<dbReference type="STRING" id="1307763.L21SP4_01652"/>
<evidence type="ECO:0000256" key="5">
    <source>
        <dbReference type="RuleBase" id="RU004524"/>
    </source>
</evidence>
<organism evidence="7 8">
    <name type="scientific">Kiritimatiella glycovorans</name>
    <dbReference type="NCBI Taxonomy" id="1307763"/>
    <lineage>
        <taxon>Bacteria</taxon>
        <taxon>Pseudomonadati</taxon>
        <taxon>Kiritimatiellota</taxon>
        <taxon>Kiritimatiellia</taxon>
        <taxon>Kiritimatiellales</taxon>
        <taxon>Kiritimatiellaceae</taxon>
        <taxon>Kiritimatiella</taxon>
    </lineage>
</organism>
<feature type="region of interest" description="Disordered" evidence="6">
    <location>
        <begin position="1"/>
        <end position="25"/>
    </location>
</feature>
<dbReference type="GO" id="GO:0022627">
    <property type="term" value="C:cytosolic small ribosomal subunit"/>
    <property type="evidence" value="ECO:0007669"/>
    <property type="project" value="TreeGrafter"/>
</dbReference>
<dbReference type="GO" id="GO:0019843">
    <property type="term" value="F:rRNA binding"/>
    <property type="evidence" value="ECO:0007669"/>
    <property type="project" value="UniProtKB-UniRule"/>
</dbReference>
<dbReference type="PATRIC" id="fig|1609981.3.peg.1714"/>
<dbReference type="PROSITE" id="PS00362">
    <property type="entry name" value="RIBOSOMAL_S15"/>
    <property type="match status" value="1"/>
</dbReference>
<dbReference type="OrthoDB" id="9799262at2"/>
<dbReference type="AlphaFoldDB" id="A0A0G3EJD8"/>
<keyword evidence="3 5" id="KW-0699">rRNA-binding</keyword>
<keyword evidence="8" id="KW-1185">Reference proteome</keyword>
<dbReference type="RefSeq" id="WP_052882179.1">
    <property type="nucleotide sequence ID" value="NZ_CP010904.1"/>
</dbReference>
<dbReference type="PANTHER" id="PTHR23321:SF26">
    <property type="entry name" value="SMALL RIBOSOMAL SUBUNIT PROTEIN US15M"/>
    <property type="match status" value="1"/>
</dbReference>
<accession>A0A0G3EJD8</accession>
<reference evidence="7 8" key="2">
    <citation type="journal article" date="2016" name="ISME J.">
        <title>Characterization of the first cultured representative of Verrucomicrobia subdivision 5 indicates the proposal of a novel phylum.</title>
        <authorList>
            <person name="Spring S."/>
            <person name="Bunk B."/>
            <person name="Sproer C."/>
            <person name="Schumann P."/>
            <person name="Rohde M."/>
            <person name="Tindall B.J."/>
            <person name="Klenk H.P."/>
        </authorList>
    </citation>
    <scope>NUCLEOTIDE SEQUENCE [LARGE SCALE GENOMIC DNA]</scope>
    <source>
        <strain evidence="7 8">L21-Fru-AB</strain>
    </source>
</reference>
<keyword evidence="2 3" id="KW-0687">Ribonucleoprotein</keyword>
<comment type="function">
    <text evidence="3">Forms an intersubunit bridge (bridge B4) with the 23S rRNA of the 50S subunit in the ribosome.</text>
</comment>
<dbReference type="NCBIfam" id="TIGR00952">
    <property type="entry name" value="S15_bact"/>
    <property type="match status" value="1"/>
</dbReference>
<dbReference type="InterPro" id="IPR009068">
    <property type="entry name" value="uS15_NS1_RNA-bd_sf"/>
</dbReference>
<dbReference type="GO" id="GO:0006412">
    <property type="term" value="P:translation"/>
    <property type="evidence" value="ECO:0007669"/>
    <property type="project" value="UniProtKB-UniRule"/>
</dbReference>
<evidence type="ECO:0000313" key="7">
    <source>
        <dbReference type="EMBL" id="AKJ64895.1"/>
    </source>
</evidence>
<dbReference type="HAMAP" id="MF_01343_B">
    <property type="entry name" value="Ribosomal_uS15_B"/>
    <property type="match status" value="1"/>
</dbReference>
<gene>
    <name evidence="3 7" type="primary">rpsO</name>
    <name evidence="7" type="ORF">L21SP4_01652</name>
</gene>
<dbReference type="InterPro" id="IPR005290">
    <property type="entry name" value="Ribosomal_uS15_bac-type"/>
</dbReference>
<name>A0A0G3EJD8_9BACT</name>
<dbReference type="CDD" id="cd00353">
    <property type="entry name" value="Ribosomal_S15p_S13e"/>
    <property type="match status" value="1"/>
</dbReference>
<dbReference type="Pfam" id="PF00312">
    <property type="entry name" value="Ribosomal_S15"/>
    <property type="match status" value="1"/>
</dbReference>
<dbReference type="PANTHER" id="PTHR23321">
    <property type="entry name" value="RIBOSOMAL PROTEIN S15, BACTERIAL AND ORGANELLAR"/>
    <property type="match status" value="1"/>
</dbReference>
<evidence type="ECO:0000313" key="8">
    <source>
        <dbReference type="Proteomes" id="UP000035268"/>
    </source>
</evidence>
<evidence type="ECO:0000256" key="2">
    <source>
        <dbReference type="ARBA" id="ARBA00023274"/>
    </source>
</evidence>
<dbReference type="EMBL" id="CP010904">
    <property type="protein sequence ID" value="AKJ64895.1"/>
    <property type="molecule type" value="Genomic_DNA"/>
</dbReference>